<feature type="region of interest" description="Disordered" evidence="1">
    <location>
        <begin position="122"/>
        <end position="150"/>
    </location>
</feature>
<feature type="compositionally biased region" description="Polar residues" evidence="1">
    <location>
        <begin position="126"/>
        <end position="137"/>
    </location>
</feature>
<keyword evidence="4" id="KW-1185">Reference proteome</keyword>
<evidence type="ECO:0000256" key="2">
    <source>
        <dbReference type="SAM" id="SignalP"/>
    </source>
</evidence>
<sequence length="259" mass="27555">MQPSTFLAIAAALSTTQAAVSSQDNVPNTGICPYSNRISPLFARNSRCGGQYRGPKPNATNPANLETGIPKALKANASNVDVEAEKEANMRTRAADKTTEAVINHPVVPGASKAVYVFAEDEEQVGESSDAGTSETKTNAHHDNGNNHTAQGESITEALIRHAKKQPVLLTQTTVVEIVLGTEQQHRESVARSRRRIQESIKSEIQLKASEAAARAAEEGGKAGAREIKLVGQPLANIQKKPIKKTVDLGVGFTGFPTL</sequence>
<comment type="caution">
    <text evidence="3">The sequence shown here is derived from an EMBL/GenBank/DDBJ whole genome shotgun (WGS) entry which is preliminary data.</text>
</comment>
<protein>
    <submittedName>
        <fullName evidence="3">Uncharacterized protein</fullName>
    </submittedName>
</protein>
<evidence type="ECO:0000313" key="3">
    <source>
        <dbReference type="EMBL" id="KAJ2900352.1"/>
    </source>
</evidence>
<gene>
    <name evidence="3" type="ORF">MKZ38_002485</name>
</gene>
<name>A0AAD5WR89_9PEZI</name>
<proteinExistence type="predicted"/>
<dbReference type="Proteomes" id="UP001201980">
    <property type="component" value="Unassembled WGS sequence"/>
</dbReference>
<dbReference type="EMBL" id="JAKWBI020000174">
    <property type="protein sequence ID" value="KAJ2900352.1"/>
    <property type="molecule type" value="Genomic_DNA"/>
</dbReference>
<evidence type="ECO:0000256" key="1">
    <source>
        <dbReference type="SAM" id="MobiDB-lite"/>
    </source>
</evidence>
<organism evidence="3 4">
    <name type="scientific">Zalerion maritima</name>
    <dbReference type="NCBI Taxonomy" id="339359"/>
    <lineage>
        <taxon>Eukaryota</taxon>
        <taxon>Fungi</taxon>
        <taxon>Dikarya</taxon>
        <taxon>Ascomycota</taxon>
        <taxon>Pezizomycotina</taxon>
        <taxon>Sordariomycetes</taxon>
        <taxon>Lulworthiomycetidae</taxon>
        <taxon>Lulworthiales</taxon>
        <taxon>Lulworthiaceae</taxon>
        <taxon>Zalerion</taxon>
    </lineage>
</organism>
<dbReference type="AlphaFoldDB" id="A0AAD5WR89"/>
<keyword evidence="2" id="KW-0732">Signal</keyword>
<accession>A0AAD5WR89</accession>
<feature type="chain" id="PRO_5042114129" evidence="2">
    <location>
        <begin position="19"/>
        <end position="259"/>
    </location>
</feature>
<feature type="signal peptide" evidence="2">
    <location>
        <begin position="1"/>
        <end position="18"/>
    </location>
</feature>
<evidence type="ECO:0000313" key="4">
    <source>
        <dbReference type="Proteomes" id="UP001201980"/>
    </source>
</evidence>
<reference evidence="3" key="1">
    <citation type="submission" date="2022-07" db="EMBL/GenBank/DDBJ databases">
        <title>Draft genome sequence of Zalerion maritima ATCC 34329, a (micro)plastics degrading marine fungus.</title>
        <authorList>
            <person name="Paco A."/>
            <person name="Goncalves M.F.M."/>
            <person name="Rocha-Santos T.A.P."/>
            <person name="Alves A."/>
        </authorList>
    </citation>
    <scope>NUCLEOTIDE SEQUENCE</scope>
    <source>
        <strain evidence="3">ATCC 34329</strain>
    </source>
</reference>